<dbReference type="InterPro" id="IPR010327">
    <property type="entry name" value="FldB/FldC_alpha/beta"/>
</dbReference>
<evidence type="ECO:0000256" key="1">
    <source>
        <dbReference type="ARBA" id="ARBA00005806"/>
    </source>
</evidence>
<dbReference type="Pfam" id="PF06050">
    <property type="entry name" value="HGD-D"/>
    <property type="match status" value="1"/>
</dbReference>
<dbReference type="Proteomes" id="UP000769766">
    <property type="component" value="Unassembled WGS sequence"/>
</dbReference>
<dbReference type="Gene3D" id="3.40.50.11900">
    <property type="match status" value="1"/>
</dbReference>
<evidence type="ECO:0000313" key="3">
    <source>
        <dbReference type="Proteomes" id="UP000769766"/>
    </source>
</evidence>
<dbReference type="AlphaFoldDB" id="A0A932FVS1"/>
<dbReference type="EMBL" id="JACPRF010000067">
    <property type="protein sequence ID" value="MBI2875683.1"/>
    <property type="molecule type" value="Genomic_DNA"/>
</dbReference>
<feature type="non-terminal residue" evidence="2">
    <location>
        <position position="1"/>
    </location>
</feature>
<protein>
    <submittedName>
        <fullName evidence="2">2-hydroxyacyl-CoA dehydratase</fullName>
    </submittedName>
</protein>
<name>A0A932FVS1_UNCTE</name>
<dbReference type="PANTHER" id="PTHR30548:SF1">
    <property type="entry name" value="DEHYDRATASE SUBUNIT MJ0007-RELATED"/>
    <property type="match status" value="1"/>
</dbReference>
<proteinExistence type="inferred from homology"/>
<dbReference type="PANTHER" id="PTHR30548">
    <property type="entry name" value="2-HYDROXYGLUTARYL-COA DEHYDRATASE, D-COMPONENT-RELATED"/>
    <property type="match status" value="1"/>
</dbReference>
<reference evidence="2" key="1">
    <citation type="submission" date="2020-07" db="EMBL/GenBank/DDBJ databases">
        <title>Huge and variable diversity of episymbiotic CPR bacteria and DPANN archaea in groundwater ecosystems.</title>
        <authorList>
            <person name="He C.Y."/>
            <person name="Keren R."/>
            <person name="Whittaker M."/>
            <person name="Farag I.F."/>
            <person name="Doudna J."/>
            <person name="Cate J.H.D."/>
            <person name="Banfield J.F."/>
        </authorList>
    </citation>
    <scope>NUCLEOTIDE SEQUENCE</scope>
    <source>
        <strain evidence="2">NC_groundwater_672_Ag_B-0.1um_62_36</strain>
    </source>
</reference>
<comment type="similarity">
    <text evidence="1">Belongs to the FldB/FldC dehydratase alpha/beta subunit family.</text>
</comment>
<evidence type="ECO:0000313" key="2">
    <source>
        <dbReference type="EMBL" id="MBI2875683.1"/>
    </source>
</evidence>
<comment type="caution">
    <text evidence="2">The sequence shown here is derived from an EMBL/GenBank/DDBJ whole genome shotgun (WGS) entry which is preliminary data.</text>
</comment>
<gene>
    <name evidence="2" type="ORF">HYY20_02240</name>
</gene>
<sequence length="230" mass="26222">LVSLAQWLSGSVNEERLGEELRRMNTMARKIRRILALRLKKPFYIRSLAALYIIMGSGHYFGAPEEFMKVLDLLIEELEDESHEPYRGEKVIPLVWSGGRGQEFGIYKTVDDYNGAILGWVVGNPLWKEFDETLPPVEAMARFILEGMIVGGANKFFRIPMEEQVKQINAKGVIFYGFFGCSFISVDFELMREHFLSQRIPSLILEGSFQVGAPSGQVLTRVRAFMEMLS</sequence>
<accession>A0A932FVS1</accession>
<organism evidence="2 3">
    <name type="scientific">Tectimicrobiota bacterium</name>
    <dbReference type="NCBI Taxonomy" id="2528274"/>
    <lineage>
        <taxon>Bacteria</taxon>
        <taxon>Pseudomonadati</taxon>
        <taxon>Nitrospinota/Tectimicrobiota group</taxon>
        <taxon>Candidatus Tectimicrobiota</taxon>
    </lineage>
</organism>